<keyword evidence="3" id="KW-0732">Signal</keyword>
<dbReference type="InterPro" id="IPR001611">
    <property type="entry name" value="Leu-rich_rpt"/>
</dbReference>
<evidence type="ECO:0000313" key="5">
    <source>
        <dbReference type="Proteomes" id="UP000054359"/>
    </source>
</evidence>
<evidence type="ECO:0000256" key="3">
    <source>
        <dbReference type="SAM" id="SignalP"/>
    </source>
</evidence>
<evidence type="ECO:0000256" key="2">
    <source>
        <dbReference type="ARBA" id="ARBA00022737"/>
    </source>
</evidence>
<dbReference type="Gene3D" id="3.80.10.10">
    <property type="entry name" value="Ribonuclease Inhibitor"/>
    <property type="match status" value="1"/>
</dbReference>
<sequence>MHIAIILIAILPLALCCPPADSLYPCICKEFDSVKTLDIICEGLDNIYDLRNSAAACKKRSDIRNFRIINSVFNFIPQFTFNESLFTTLEVKDSTMYSISNTEKAFRGLEKTLHTLVLINSTFFGLWNWSKLRLLTKIHHLMVSGNGFQSIEKDIENINFVKGLDLSKNDISWIYAHAFEKFKDLSYLILANNEIKELKRSMLPNPGPVFRFINLRQNHIQTLPVDMFQNMPKLDTFLISGNHILTLDERTFSAAWNQLAFIDLDDNDLRCD</sequence>
<dbReference type="AlphaFoldDB" id="A0A087TCK4"/>
<dbReference type="GO" id="GO:0005615">
    <property type="term" value="C:extracellular space"/>
    <property type="evidence" value="ECO:0007669"/>
    <property type="project" value="TreeGrafter"/>
</dbReference>
<organism evidence="4 5">
    <name type="scientific">Stegodyphus mimosarum</name>
    <name type="common">African social velvet spider</name>
    <dbReference type="NCBI Taxonomy" id="407821"/>
    <lineage>
        <taxon>Eukaryota</taxon>
        <taxon>Metazoa</taxon>
        <taxon>Ecdysozoa</taxon>
        <taxon>Arthropoda</taxon>
        <taxon>Chelicerata</taxon>
        <taxon>Arachnida</taxon>
        <taxon>Araneae</taxon>
        <taxon>Araneomorphae</taxon>
        <taxon>Entelegynae</taxon>
        <taxon>Eresoidea</taxon>
        <taxon>Eresidae</taxon>
        <taxon>Stegodyphus</taxon>
    </lineage>
</organism>
<feature type="chain" id="PRO_5001829543" evidence="3">
    <location>
        <begin position="17"/>
        <end position="272"/>
    </location>
</feature>
<feature type="signal peptide" evidence="3">
    <location>
        <begin position="1"/>
        <end position="16"/>
    </location>
</feature>
<reference evidence="4 5" key="1">
    <citation type="submission" date="2013-11" db="EMBL/GenBank/DDBJ databases">
        <title>Genome sequencing of Stegodyphus mimosarum.</title>
        <authorList>
            <person name="Bechsgaard J."/>
        </authorList>
    </citation>
    <scope>NUCLEOTIDE SEQUENCE [LARGE SCALE GENOMIC DNA]</scope>
</reference>
<dbReference type="STRING" id="407821.A0A087TCK4"/>
<keyword evidence="2" id="KW-0677">Repeat</keyword>
<dbReference type="PANTHER" id="PTHR45712">
    <property type="entry name" value="AGAP008170-PA"/>
    <property type="match status" value="1"/>
</dbReference>
<evidence type="ECO:0000256" key="1">
    <source>
        <dbReference type="ARBA" id="ARBA00022614"/>
    </source>
</evidence>
<dbReference type="EMBL" id="KK114600">
    <property type="protein sequence ID" value="KFM62843.1"/>
    <property type="molecule type" value="Genomic_DNA"/>
</dbReference>
<evidence type="ECO:0000313" key="4">
    <source>
        <dbReference type="EMBL" id="KFM62843.1"/>
    </source>
</evidence>
<protein>
    <submittedName>
        <fullName evidence="4">Slit-like proteinprotein</fullName>
    </submittedName>
</protein>
<dbReference type="InterPro" id="IPR050333">
    <property type="entry name" value="SLRP"/>
</dbReference>
<dbReference type="Pfam" id="PF13855">
    <property type="entry name" value="LRR_8"/>
    <property type="match status" value="2"/>
</dbReference>
<dbReference type="Proteomes" id="UP000054359">
    <property type="component" value="Unassembled WGS sequence"/>
</dbReference>
<name>A0A087TCK4_STEMI</name>
<dbReference type="InterPro" id="IPR032675">
    <property type="entry name" value="LRR_dom_sf"/>
</dbReference>
<keyword evidence="5" id="KW-1185">Reference proteome</keyword>
<dbReference type="OrthoDB" id="2013775at2759"/>
<dbReference type="PANTHER" id="PTHR45712:SF22">
    <property type="entry name" value="INSULIN-LIKE GROWTH FACTOR-BINDING PROTEIN COMPLEX ACID LABILE SUBUNIT"/>
    <property type="match status" value="1"/>
</dbReference>
<keyword evidence="1" id="KW-0433">Leucine-rich repeat</keyword>
<gene>
    <name evidence="4" type="ORF">X975_23907</name>
</gene>
<dbReference type="SUPFAM" id="SSF52058">
    <property type="entry name" value="L domain-like"/>
    <property type="match status" value="1"/>
</dbReference>
<feature type="non-terminal residue" evidence="4">
    <location>
        <position position="272"/>
    </location>
</feature>
<accession>A0A087TCK4</accession>
<dbReference type="OMA" id="CDCHARF"/>
<proteinExistence type="predicted"/>